<evidence type="ECO:0000313" key="2">
    <source>
        <dbReference type="EMBL" id="CAG8550966.1"/>
    </source>
</evidence>
<protein>
    <submittedName>
        <fullName evidence="2">2965_t:CDS:1</fullName>
    </submittedName>
</protein>
<dbReference type="GO" id="GO:0005524">
    <property type="term" value="F:ATP binding"/>
    <property type="evidence" value="ECO:0007669"/>
    <property type="project" value="InterPro"/>
</dbReference>
<reference evidence="2" key="1">
    <citation type="submission" date="2021-06" db="EMBL/GenBank/DDBJ databases">
        <authorList>
            <person name="Kallberg Y."/>
            <person name="Tangrot J."/>
            <person name="Rosling A."/>
        </authorList>
    </citation>
    <scope>NUCLEOTIDE SEQUENCE</scope>
    <source>
        <strain evidence="2">MA453B</strain>
    </source>
</reference>
<dbReference type="OrthoDB" id="26722at2759"/>
<dbReference type="Proteomes" id="UP000789405">
    <property type="component" value="Unassembled WGS sequence"/>
</dbReference>
<comment type="caution">
    <text evidence="2">The sequence shown here is derived from an EMBL/GenBank/DDBJ whole genome shotgun (WGS) entry which is preliminary data.</text>
</comment>
<dbReference type="InterPro" id="IPR001245">
    <property type="entry name" value="Ser-Thr/Tyr_kinase_cat_dom"/>
</dbReference>
<sequence>MNQKSEVIFHKTDLIQVLNKTKEFMENISQLNNYQNLDSNLIEKEFCFLIKEFSNIFPEILYNTDMQESDMMMDFEQDIQAMIKFITEIKKVSNNGNAIKAVLQKSISHANDLKIDYDKLKELHIETLDDQRGKKFRIADSSNQELDDKSEGKYVYSIRKKFYNSIEVACKYVPISDDNSIDQRLQIQKENKITNVDKEFNDLEDQKKEECIHWNELKNKEEIGDEHRVIRAYYPARKDFVVCKKFDTSTDFMYELDIMKRLNVPDKNIIRFLGISKDKENHIYYIVMEFAAGGDLRLYLKNHFRVMNFEAQLRFAMDITKGLNYIHCEQILHADLDRSYDENLKSDIINNNLREKQANGMPNDDDEYYKQYCRLYTNCWETDPEKRPNIKKILQALENITINQPKEGGLPQCYGRTEECPKNQCDSKLELLSFLNSNVVKEIE</sequence>
<accession>A0A9N9FRB6</accession>
<dbReference type="InterPro" id="IPR051681">
    <property type="entry name" value="Ser/Thr_Kinases-Pseudokinases"/>
</dbReference>
<dbReference type="InterPro" id="IPR011009">
    <property type="entry name" value="Kinase-like_dom_sf"/>
</dbReference>
<dbReference type="EMBL" id="CAJVPY010002173">
    <property type="protein sequence ID" value="CAG8550966.1"/>
    <property type="molecule type" value="Genomic_DNA"/>
</dbReference>
<dbReference type="GO" id="GO:0004674">
    <property type="term" value="F:protein serine/threonine kinase activity"/>
    <property type="evidence" value="ECO:0007669"/>
    <property type="project" value="TreeGrafter"/>
</dbReference>
<dbReference type="PROSITE" id="PS50011">
    <property type="entry name" value="PROTEIN_KINASE_DOM"/>
    <property type="match status" value="1"/>
</dbReference>
<proteinExistence type="predicted"/>
<dbReference type="Pfam" id="PF07714">
    <property type="entry name" value="PK_Tyr_Ser-Thr"/>
    <property type="match status" value="1"/>
</dbReference>
<feature type="domain" description="Protein kinase" evidence="1">
    <location>
        <begin position="143"/>
        <end position="444"/>
    </location>
</feature>
<evidence type="ECO:0000259" key="1">
    <source>
        <dbReference type="PROSITE" id="PS50011"/>
    </source>
</evidence>
<dbReference type="SUPFAM" id="SSF56112">
    <property type="entry name" value="Protein kinase-like (PK-like)"/>
    <property type="match status" value="1"/>
</dbReference>
<dbReference type="InterPro" id="IPR000719">
    <property type="entry name" value="Prot_kinase_dom"/>
</dbReference>
<organism evidence="2 3">
    <name type="scientific">Dentiscutata erythropus</name>
    <dbReference type="NCBI Taxonomy" id="1348616"/>
    <lineage>
        <taxon>Eukaryota</taxon>
        <taxon>Fungi</taxon>
        <taxon>Fungi incertae sedis</taxon>
        <taxon>Mucoromycota</taxon>
        <taxon>Glomeromycotina</taxon>
        <taxon>Glomeromycetes</taxon>
        <taxon>Diversisporales</taxon>
        <taxon>Gigasporaceae</taxon>
        <taxon>Dentiscutata</taxon>
    </lineage>
</organism>
<dbReference type="Gene3D" id="1.10.510.10">
    <property type="entry name" value="Transferase(Phosphotransferase) domain 1"/>
    <property type="match status" value="2"/>
</dbReference>
<keyword evidence="3" id="KW-1185">Reference proteome</keyword>
<dbReference type="AlphaFoldDB" id="A0A9N9FRB6"/>
<evidence type="ECO:0000313" key="3">
    <source>
        <dbReference type="Proteomes" id="UP000789405"/>
    </source>
</evidence>
<name>A0A9N9FRB6_9GLOM</name>
<dbReference type="PANTHER" id="PTHR44329">
    <property type="entry name" value="SERINE/THREONINE-PROTEIN KINASE TNNI3K-RELATED"/>
    <property type="match status" value="1"/>
</dbReference>
<gene>
    <name evidence="2" type="ORF">DERYTH_LOCUS5263</name>
</gene>